<keyword evidence="6 8" id="KW-0472">Membrane</keyword>
<proteinExistence type="inferred from homology"/>
<keyword evidence="5 9" id="KW-0798">TonB box</keyword>
<evidence type="ECO:0000256" key="6">
    <source>
        <dbReference type="ARBA" id="ARBA00023136"/>
    </source>
</evidence>
<evidence type="ECO:0000256" key="4">
    <source>
        <dbReference type="ARBA" id="ARBA00022692"/>
    </source>
</evidence>
<evidence type="ECO:0000259" key="10">
    <source>
        <dbReference type="Pfam" id="PF00593"/>
    </source>
</evidence>
<name>A0ABQ1MS11_9BACT</name>
<dbReference type="SUPFAM" id="SSF49464">
    <property type="entry name" value="Carboxypeptidase regulatory domain-like"/>
    <property type="match status" value="1"/>
</dbReference>
<feature type="domain" description="TonB-dependent receptor plug" evidence="11">
    <location>
        <begin position="135"/>
        <end position="249"/>
    </location>
</feature>
<dbReference type="Pfam" id="PF00593">
    <property type="entry name" value="TonB_dep_Rec_b-barrel"/>
    <property type="match status" value="1"/>
</dbReference>
<evidence type="ECO:0000313" key="12">
    <source>
        <dbReference type="EMBL" id="GGC44961.1"/>
    </source>
</evidence>
<organism evidence="12 13">
    <name type="scientific">Marivirga lumbricoides</name>
    <dbReference type="NCBI Taxonomy" id="1046115"/>
    <lineage>
        <taxon>Bacteria</taxon>
        <taxon>Pseudomonadati</taxon>
        <taxon>Bacteroidota</taxon>
        <taxon>Cytophagia</taxon>
        <taxon>Cytophagales</taxon>
        <taxon>Marivirgaceae</taxon>
        <taxon>Marivirga</taxon>
    </lineage>
</organism>
<evidence type="ECO:0000256" key="7">
    <source>
        <dbReference type="ARBA" id="ARBA00023237"/>
    </source>
</evidence>
<sequence>MENTYKKMFKHCEQGLKSVGIPLKRAFLLLVLVFTSYSSLAQQSIISGQVTDSKTKDVLPGTSIMIKGTTEGTTTDLEGNYKLEAPEDAILVFSFIGYRNMEVPVNGRSVIDVRLEEDIEQLGEVVVVGYGTQEAEDVTGAIATVSPEEFNKGIITSPDNLISGKVAGVVVSPSTELGGGANIRIRGASSINASSDPLIVVDGVPIDNRGFAGGRNGLNFINPNDIESVTVLKDASATAIYGSRAANGVIIYTTKSGTKGKPKFSYSGSYASSQYFGDNPFLSAANYRAVIDLKAPQRLDELGEASTNWSEEVIQAVESQSHEISVSGGSENTSYYFSLSHMDNKGVLRTSSNKITRTSVKLSTQLLDDNLKIVFTNKNAFTNDVFAPNVLGAAYTFDPTRPVRAEGYEEFGGFYEWGNPNATGNPVSILLQTKDVGQTFRSFGNIDLTYKIPVVDGLSVQSVTGYDVNNGRNEVFRPTTLRNPTQDGFISLSRSNRRNFLSDNYLRYENSLARLNFDVTAGYSYQEFYREQVGYFGFNLATDQFGVNDPAQAETLNPIAPSAVTNKLESVFGRVNLKYDDKYLLTANIRRDGSTRFGEANRFGVFPSLALGWRILDEDFASGLTSVLSNLKLRAGWGKIGNQDFDDFLYEQTYGFSETDASYQFGDDYVLLIRPTAVDPDIKWEETTTTNIGLDFGFLNNRITGALEFYDKYTTDLIFFANVIASTNVGDRVFTNIGEMSNQGVELSLNTILADRNDFNWSVNLNAAYNKNEIIKLTNQNEGGVAFETGGISGDIGQNIQVLQEGFAINSFRTYKQKYNADGTPVVGSQIEMYEDINGDELINEKDLVVTGRPNADVTLGLTSNMTYKNFDLSFTLRSSLGNEVYNNTSSANGFYNRLTQFGFNNIHESTLKTNFNSPQLKSDYYLENGSFVRMDNITLGYNFSQLDFVQMRVYGTVQNAFTLTGYSGFNPDIPNGIDNNLRPLATNFIVGLNLTF</sequence>
<keyword evidence="3 8" id="KW-1134">Transmembrane beta strand</keyword>
<evidence type="ECO:0000256" key="5">
    <source>
        <dbReference type="ARBA" id="ARBA00023077"/>
    </source>
</evidence>
<comment type="subcellular location">
    <subcellularLocation>
        <location evidence="1 8">Cell outer membrane</location>
        <topology evidence="1 8">Multi-pass membrane protein</topology>
    </subcellularLocation>
</comment>
<dbReference type="PROSITE" id="PS52016">
    <property type="entry name" value="TONB_DEPENDENT_REC_3"/>
    <property type="match status" value="1"/>
</dbReference>
<dbReference type="RefSeq" id="WP_188465606.1">
    <property type="nucleotide sequence ID" value="NZ_BAABHU010000011.1"/>
</dbReference>
<dbReference type="InterPro" id="IPR000531">
    <property type="entry name" value="Beta-barrel_TonB"/>
</dbReference>
<keyword evidence="4 8" id="KW-0812">Transmembrane</keyword>
<evidence type="ECO:0000256" key="2">
    <source>
        <dbReference type="ARBA" id="ARBA00022448"/>
    </source>
</evidence>
<dbReference type="InterPro" id="IPR039426">
    <property type="entry name" value="TonB-dep_rcpt-like"/>
</dbReference>
<dbReference type="Proteomes" id="UP000636010">
    <property type="component" value="Unassembled WGS sequence"/>
</dbReference>
<dbReference type="Pfam" id="PF07715">
    <property type="entry name" value="Plug"/>
    <property type="match status" value="1"/>
</dbReference>
<dbReference type="InterPro" id="IPR037066">
    <property type="entry name" value="Plug_dom_sf"/>
</dbReference>
<dbReference type="EMBL" id="BMEC01000011">
    <property type="protein sequence ID" value="GGC44961.1"/>
    <property type="molecule type" value="Genomic_DNA"/>
</dbReference>
<dbReference type="Pfam" id="PF13715">
    <property type="entry name" value="CarbopepD_reg_2"/>
    <property type="match status" value="1"/>
</dbReference>
<dbReference type="Gene3D" id="2.170.130.10">
    <property type="entry name" value="TonB-dependent receptor, plug domain"/>
    <property type="match status" value="1"/>
</dbReference>
<dbReference type="Gene3D" id="2.40.170.20">
    <property type="entry name" value="TonB-dependent receptor, beta-barrel domain"/>
    <property type="match status" value="1"/>
</dbReference>
<dbReference type="InterPro" id="IPR023996">
    <property type="entry name" value="TonB-dep_OMP_SusC/RagA"/>
</dbReference>
<gene>
    <name evidence="12" type="ORF">GCM10011506_33210</name>
</gene>
<dbReference type="NCBIfam" id="TIGR04057">
    <property type="entry name" value="SusC_RagA_signa"/>
    <property type="match status" value="1"/>
</dbReference>
<dbReference type="InterPro" id="IPR008969">
    <property type="entry name" value="CarboxyPept-like_regulatory"/>
</dbReference>
<comment type="caution">
    <text evidence="12">The sequence shown here is derived from an EMBL/GenBank/DDBJ whole genome shotgun (WGS) entry which is preliminary data.</text>
</comment>
<evidence type="ECO:0000313" key="13">
    <source>
        <dbReference type="Proteomes" id="UP000636010"/>
    </source>
</evidence>
<protein>
    <submittedName>
        <fullName evidence="12">SusC/RagA family TonB-linked outer membrane protein</fullName>
    </submittedName>
</protein>
<keyword evidence="7 8" id="KW-0998">Cell outer membrane</keyword>
<evidence type="ECO:0000256" key="9">
    <source>
        <dbReference type="RuleBase" id="RU003357"/>
    </source>
</evidence>
<dbReference type="SUPFAM" id="SSF56935">
    <property type="entry name" value="Porins"/>
    <property type="match status" value="1"/>
</dbReference>
<keyword evidence="13" id="KW-1185">Reference proteome</keyword>
<keyword evidence="2 8" id="KW-0813">Transport</keyword>
<dbReference type="InterPro" id="IPR023997">
    <property type="entry name" value="TonB-dep_OMP_SusC/RagA_CS"/>
</dbReference>
<accession>A0ABQ1MS11</accession>
<dbReference type="InterPro" id="IPR036942">
    <property type="entry name" value="Beta-barrel_TonB_sf"/>
</dbReference>
<dbReference type="InterPro" id="IPR012910">
    <property type="entry name" value="Plug_dom"/>
</dbReference>
<dbReference type="NCBIfam" id="TIGR04056">
    <property type="entry name" value="OMP_RagA_SusC"/>
    <property type="match status" value="1"/>
</dbReference>
<evidence type="ECO:0000256" key="1">
    <source>
        <dbReference type="ARBA" id="ARBA00004571"/>
    </source>
</evidence>
<dbReference type="Gene3D" id="2.60.40.1120">
    <property type="entry name" value="Carboxypeptidase-like, regulatory domain"/>
    <property type="match status" value="1"/>
</dbReference>
<evidence type="ECO:0000256" key="8">
    <source>
        <dbReference type="PROSITE-ProRule" id="PRU01360"/>
    </source>
</evidence>
<evidence type="ECO:0000259" key="11">
    <source>
        <dbReference type="Pfam" id="PF07715"/>
    </source>
</evidence>
<comment type="similarity">
    <text evidence="8 9">Belongs to the TonB-dependent receptor family.</text>
</comment>
<feature type="domain" description="TonB-dependent receptor-like beta-barrel" evidence="10">
    <location>
        <begin position="400"/>
        <end position="960"/>
    </location>
</feature>
<reference evidence="13" key="1">
    <citation type="journal article" date="2019" name="Int. J. Syst. Evol. Microbiol.">
        <title>The Global Catalogue of Microorganisms (GCM) 10K type strain sequencing project: providing services to taxonomists for standard genome sequencing and annotation.</title>
        <authorList>
            <consortium name="The Broad Institute Genomics Platform"/>
            <consortium name="The Broad Institute Genome Sequencing Center for Infectious Disease"/>
            <person name="Wu L."/>
            <person name="Ma J."/>
        </authorList>
    </citation>
    <scope>NUCLEOTIDE SEQUENCE [LARGE SCALE GENOMIC DNA]</scope>
    <source>
        <strain evidence="13">CGMCC 1.10832</strain>
    </source>
</reference>
<evidence type="ECO:0000256" key="3">
    <source>
        <dbReference type="ARBA" id="ARBA00022452"/>
    </source>
</evidence>